<feature type="region of interest" description="Disordered" evidence="12">
    <location>
        <begin position="132"/>
        <end position="155"/>
    </location>
</feature>
<dbReference type="KEGG" id="tng:GSTEN00003159G001"/>
<evidence type="ECO:0000256" key="2">
    <source>
        <dbReference type="ARBA" id="ARBA00010194"/>
    </source>
</evidence>
<evidence type="ECO:0000256" key="1">
    <source>
        <dbReference type="ARBA" id="ARBA00004123"/>
    </source>
</evidence>
<reference evidence="14" key="2">
    <citation type="submission" date="2004-02" db="EMBL/GenBank/DDBJ databases">
        <authorList>
            <consortium name="Genoscope"/>
            <consortium name="Whitehead Institute Centre for Genome Research"/>
        </authorList>
    </citation>
    <scope>NUCLEOTIDE SEQUENCE</scope>
</reference>
<dbReference type="Gene3D" id="4.10.320.30">
    <property type="match status" value="1"/>
</dbReference>
<dbReference type="GO" id="GO:0000978">
    <property type="term" value="F:RNA polymerase II cis-regulatory region sequence-specific DNA binding"/>
    <property type="evidence" value="ECO:0007669"/>
    <property type="project" value="TreeGrafter"/>
</dbReference>
<dbReference type="PANTHER" id="PTHR10816">
    <property type="entry name" value="MYELIN TRANSCRIPTION FACTOR 1-RELATED"/>
    <property type="match status" value="1"/>
</dbReference>
<keyword evidence="3" id="KW-0479">Metal-binding</keyword>
<proteinExistence type="inferred from homology"/>
<keyword evidence="8" id="KW-0238">DNA-binding</keyword>
<evidence type="ECO:0000256" key="7">
    <source>
        <dbReference type="ARBA" id="ARBA00023015"/>
    </source>
</evidence>
<evidence type="ECO:0000256" key="8">
    <source>
        <dbReference type="ARBA" id="ARBA00023125"/>
    </source>
</evidence>
<dbReference type="InterPro" id="IPR002515">
    <property type="entry name" value="Znf_C2H2C"/>
</dbReference>
<dbReference type="SUPFAM" id="SSF103637">
    <property type="entry name" value="CCHHC domain"/>
    <property type="match status" value="1"/>
</dbReference>
<dbReference type="InterPro" id="IPR036060">
    <property type="entry name" value="Znf_C2H2C_sf"/>
</dbReference>
<evidence type="ECO:0000313" key="14">
    <source>
        <dbReference type="EMBL" id="CAF89302.1"/>
    </source>
</evidence>
<dbReference type="GO" id="GO:0000981">
    <property type="term" value="F:DNA-binding transcription factor activity, RNA polymerase II-specific"/>
    <property type="evidence" value="ECO:0007669"/>
    <property type="project" value="TreeGrafter"/>
</dbReference>
<dbReference type="InterPro" id="IPR013681">
    <property type="entry name" value="Myelin_TF"/>
</dbReference>
<keyword evidence="9" id="KW-0804">Transcription</keyword>
<dbReference type="OrthoDB" id="10069059at2759"/>
<protein>
    <submittedName>
        <fullName evidence="14">Chromosome undetermined SCAF6723, whole genome shotgun sequence</fullName>
    </submittedName>
</protein>
<gene>
    <name evidence="14" type="ORF">GSTENG00003159001</name>
</gene>
<evidence type="ECO:0000256" key="4">
    <source>
        <dbReference type="ARBA" id="ARBA00022737"/>
    </source>
</evidence>
<evidence type="ECO:0000256" key="11">
    <source>
        <dbReference type="PROSITE-ProRule" id="PRU01143"/>
    </source>
</evidence>
<keyword evidence="6" id="KW-0862">Zinc</keyword>
<dbReference type="GO" id="GO:0008270">
    <property type="term" value="F:zinc ion binding"/>
    <property type="evidence" value="ECO:0007669"/>
    <property type="project" value="UniProtKB-KW"/>
</dbReference>
<evidence type="ECO:0000256" key="12">
    <source>
        <dbReference type="SAM" id="MobiDB-lite"/>
    </source>
</evidence>
<keyword evidence="7" id="KW-0805">Transcription regulation</keyword>
<accession>Q4TCT0</accession>
<comment type="similarity">
    <text evidence="2">Belongs to the MYT1 family.</text>
</comment>
<dbReference type="Pfam" id="PF08474">
    <property type="entry name" value="MYT1"/>
    <property type="match status" value="1"/>
</dbReference>
<name>Q4TCT0_TETNG</name>
<feature type="non-terminal residue" evidence="14">
    <location>
        <position position="1"/>
    </location>
</feature>
<feature type="non-terminal residue" evidence="14">
    <location>
        <position position="155"/>
    </location>
</feature>
<dbReference type="EMBL" id="CAAE01006723">
    <property type="protein sequence ID" value="CAF89302.1"/>
    <property type="molecule type" value="Genomic_DNA"/>
</dbReference>
<feature type="compositionally biased region" description="Acidic residues" evidence="12">
    <location>
        <begin position="1"/>
        <end position="14"/>
    </location>
</feature>
<evidence type="ECO:0000256" key="9">
    <source>
        <dbReference type="ARBA" id="ARBA00023163"/>
    </source>
</evidence>
<evidence type="ECO:0000256" key="3">
    <source>
        <dbReference type="ARBA" id="ARBA00022723"/>
    </source>
</evidence>
<feature type="compositionally biased region" description="Polar residues" evidence="12">
    <location>
        <begin position="37"/>
        <end position="49"/>
    </location>
</feature>
<dbReference type="PANTHER" id="PTHR10816:SF10">
    <property type="entry name" value="MYELIN TRANSCRIPTION FACTOR 1"/>
    <property type="match status" value="1"/>
</dbReference>
<comment type="subcellular location">
    <subcellularLocation>
        <location evidence="1">Nucleus</location>
    </subcellularLocation>
</comment>
<feature type="region of interest" description="Disordered" evidence="12">
    <location>
        <begin position="1"/>
        <end position="101"/>
    </location>
</feature>
<dbReference type="PROSITE" id="PS51802">
    <property type="entry name" value="ZF_CCHHC"/>
    <property type="match status" value="1"/>
</dbReference>
<reference evidence="14" key="1">
    <citation type="journal article" date="2004" name="Nature">
        <title>Genome duplication in the teleost fish Tetraodon nigroviridis reveals the early vertebrate proto-karyotype.</title>
        <authorList>
            <person name="Jaillon O."/>
            <person name="Aury J.-M."/>
            <person name="Brunet F."/>
            <person name="Petit J.-L."/>
            <person name="Stange-Thomann N."/>
            <person name="Mauceli E."/>
            <person name="Bouneau L."/>
            <person name="Fischer C."/>
            <person name="Ozouf-Costaz C."/>
            <person name="Bernot A."/>
            <person name="Nicaud S."/>
            <person name="Jaffe D."/>
            <person name="Fisher S."/>
            <person name="Lutfalla G."/>
            <person name="Dossat C."/>
            <person name="Segurens B."/>
            <person name="Dasilva C."/>
            <person name="Salanoubat M."/>
            <person name="Levy M."/>
            <person name="Boudet N."/>
            <person name="Castellano S."/>
            <person name="Anthouard V."/>
            <person name="Jubin C."/>
            <person name="Castelli V."/>
            <person name="Katinka M."/>
            <person name="Vacherie B."/>
            <person name="Biemont C."/>
            <person name="Skalli Z."/>
            <person name="Cattolico L."/>
            <person name="Poulain J."/>
            <person name="De Berardinis V."/>
            <person name="Cruaud C."/>
            <person name="Duprat S."/>
            <person name="Brottier P."/>
            <person name="Coutanceau J.-P."/>
            <person name="Gouzy J."/>
            <person name="Parra G."/>
            <person name="Lardier G."/>
            <person name="Chapple C."/>
            <person name="McKernan K.J."/>
            <person name="McEwan P."/>
            <person name="Bosak S."/>
            <person name="Kellis M."/>
            <person name="Volff J.-N."/>
            <person name="Guigo R."/>
            <person name="Zody M.C."/>
            <person name="Mesirov J."/>
            <person name="Lindblad-Toh K."/>
            <person name="Birren B."/>
            <person name="Nusbaum C."/>
            <person name="Kahn D."/>
            <person name="Robinson-Rechavi M."/>
            <person name="Laudet V."/>
            <person name="Schachter V."/>
            <person name="Quetier F."/>
            <person name="Saurin W."/>
            <person name="Scarpelli C."/>
            <person name="Wincker P."/>
            <person name="Lander E.S."/>
            <person name="Weissenbach J."/>
            <person name="Roest Crollius H."/>
        </authorList>
    </citation>
    <scope>NUCLEOTIDE SEQUENCE [LARGE SCALE GENOMIC DNA]</scope>
</reference>
<keyword evidence="5 11" id="KW-0863">Zinc-finger</keyword>
<evidence type="ECO:0000259" key="13">
    <source>
        <dbReference type="Pfam" id="PF08474"/>
    </source>
</evidence>
<dbReference type="Pfam" id="PF01530">
    <property type="entry name" value="zf-C2HC"/>
    <property type="match status" value="1"/>
</dbReference>
<sequence length="155" mass="17115">LSLQEMDIEVDENGTLDLSMKKPIKREGSVSGASPRLHQSGSSGVTSPNLLAYKQEEWEGPLDYTKPNRQREEDMEEMEQTGQAFVSSDSEDCDLTQDGLEDRRYPGEVTSASFKVKFQPKDTKKELLACPTPGCDGSGHITGNYASHRRYAAAP</sequence>
<dbReference type="AlphaFoldDB" id="Q4TCT0"/>
<keyword evidence="4" id="KW-0677">Repeat</keyword>
<feature type="domain" description="Myelin transcription factor 1" evidence="13">
    <location>
        <begin position="1"/>
        <end position="121"/>
    </location>
</feature>
<organism evidence="14">
    <name type="scientific">Tetraodon nigroviridis</name>
    <name type="common">Spotted green pufferfish</name>
    <name type="synonym">Chelonodon nigroviridis</name>
    <dbReference type="NCBI Taxonomy" id="99883"/>
    <lineage>
        <taxon>Eukaryota</taxon>
        <taxon>Metazoa</taxon>
        <taxon>Chordata</taxon>
        <taxon>Craniata</taxon>
        <taxon>Vertebrata</taxon>
        <taxon>Euteleostomi</taxon>
        <taxon>Actinopterygii</taxon>
        <taxon>Neopterygii</taxon>
        <taxon>Teleostei</taxon>
        <taxon>Neoteleostei</taxon>
        <taxon>Acanthomorphata</taxon>
        <taxon>Eupercaria</taxon>
        <taxon>Tetraodontiformes</taxon>
        <taxon>Tetradontoidea</taxon>
        <taxon>Tetraodontidae</taxon>
        <taxon>Tetraodon</taxon>
    </lineage>
</organism>
<evidence type="ECO:0000256" key="5">
    <source>
        <dbReference type="ARBA" id="ARBA00022771"/>
    </source>
</evidence>
<keyword evidence="10" id="KW-0539">Nucleus</keyword>
<evidence type="ECO:0000256" key="6">
    <source>
        <dbReference type="ARBA" id="ARBA00022833"/>
    </source>
</evidence>
<evidence type="ECO:0000256" key="10">
    <source>
        <dbReference type="ARBA" id="ARBA00023242"/>
    </source>
</evidence>
<dbReference type="GO" id="GO:0005634">
    <property type="term" value="C:nucleus"/>
    <property type="evidence" value="ECO:0007669"/>
    <property type="project" value="UniProtKB-SubCell"/>
</dbReference>